<accession>A0AA42BUG1</accession>
<evidence type="ECO:0000256" key="6">
    <source>
        <dbReference type="ARBA" id="ARBA00022989"/>
    </source>
</evidence>
<evidence type="ECO:0000256" key="1">
    <source>
        <dbReference type="ARBA" id="ARBA00004651"/>
    </source>
</evidence>
<dbReference type="Pfam" id="PF01594">
    <property type="entry name" value="AI-2E_transport"/>
    <property type="match status" value="1"/>
</dbReference>
<gene>
    <name evidence="10" type="ORF">N1028_16545</name>
</gene>
<dbReference type="GO" id="GO:0005886">
    <property type="term" value="C:plasma membrane"/>
    <property type="evidence" value="ECO:0007669"/>
    <property type="project" value="UniProtKB-SubCell"/>
</dbReference>
<feature type="transmembrane region" description="Helical" evidence="9">
    <location>
        <begin position="238"/>
        <end position="263"/>
    </location>
</feature>
<evidence type="ECO:0000313" key="11">
    <source>
        <dbReference type="Proteomes" id="UP001165587"/>
    </source>
</evidence>
<dbReference type="InterPro" id="IPR002549">
    <property type="entry name" value="AI-2E-like"/>
</dbReference>
<keyword evidence="5 9" id="KW-0812">Transmembrane</keyword>
<protein>
    <submittedName>
        <fullName evidence="10">AI-2E family transporter</fullName>
    </submittedName>
</protein>
<feature type="transmembrane region" description="Helical" evidence="9">
    <location>
        <begin position="269"/>
        <end position="294"/>
    </location>
</feature>
<dbReference type="EMBL" id="JANLCK010000011">
    <property type="protein sequence ID" value="MCS5727505.1"/>
    <property type="molecule type" value="Genomic_DNA"/>
</dbReference>
<keyword evidence="3" id="KW-0813">Transport</keyword>
<name>A0AA42BUG1_9MICO</name>
<organism evidence="10 11">
    <name type="scientific">Herbiconiux oxytropis</name>
    <dbReference type="NCBI Taxonomy" id="2970915"/>
    <lineage>
        <taxon>Bacteria</taxon>
        <taxon>Bacillati</taxon>
        <taxon>Actinomycetota</taxon>
        <taxon>Actinomycetes</taxon>
        <taxon>Micrococcales</taxon>
        <taxon>Microbacteriaceae</taxon>
        <taxon>Herbiconiux</taxon>
    </lineage>
</organism>
<feature type="transmembrane region" description="Helical" evidence="9">
    <location>
        <begin position="158"/>
        <end position="182"/>
    </location>
</feature>
<keyword evidence="4" id="KW-1003">Cell membrane</keyword>
<proteinExistence type="inferred from homology"/>
<evidence type="ECO:0000256" key="2">
    <source>
        <dbReference type="ARBA" id="ARBA00009773"/>
    </source>
</evidence>
<evidence type="ECO:0000313" key="10">
    <source>
        <dbReference type="EMBL" id="MCS5727505.1"/>
    </source>
</evidence>
<evidence type="ECO:0000256" key="4">
    <source>
        <dbReference type="ARBA" id="ARBA00022475"/>
    </source>
</evidence>
<evidence type="ECO:0000256" key="7">
    <source>
        <dbReference type="ARBA" id="ARBA00023136"/>
    </source>
</evidence>
<dbReference type="GO" id="GO:0055085">
    <property type="term" value="P:transmembrane transport"/>
    <property type="evidence" value="ECO:0007669"/>
    <property type="project" value="TreeGrafter"/>
</dbReference>
<comment type="caution">
    <text evidence="10">The sequence shown here is derived from an EMBL/GenBank/DDBJ whole genome shotgun (WGS) entry which is preliminary data.</text>
</comment>
<sequence>MSTDDPNARPSLRSLFTDKFGQLSVRSLQIIIVLALATIVVFALIQLKLVVIPVLLALIIAAALSPVLRWLKRRGLGAMAATWVTLLAGVVVFGGLVTLIVFAVRGQWGELRDSAAQGIDDLHGFVLGLPFDIDQQQLDSLRDTVVDFLTSSQFGTGALAGVSAAGEVITGAVLMIVILFFFMKDGARIWEFLLKPFSGYRHERGERIGATAVRVLGGYVRGTATIAFVDAAGIGIGLAVLGVPLALPLAIIVFVGAFIPLIGATLAGVLAALVALVANGPLIALIVIAIVVAVNQLEGNFLQPVVMAQSLKLHPLVILIALTAGTILGGIVGAVLSVPIAAVAWAIVKTWNGEPEPPPEPPRKRKRAAGAAPGPTRPLSPRP</sequence>
<evidence type="ECO:0000256" key="3">
    <source>
        <dbReference type="ARBA" id="ARBA00022448"/>
    </source>
</evidence>
<feature type="transmembrane region" description="Helical" evidence="9">
    <location>
        <begin position="51"/>
        <end position="71"/>
    </location>
</feature>
<comment type="subcellular location">
    <subcellularLocation>
        <location evidence="1">Cell membrane</location>
        <topology evidence="1">Multi-pass membrane protein</topology>
    </subcellularLocation>
</comment>
<dbReference type="AlphaFoldDB" id="A0AA42BUG1"/>
<evidence type="ECO:0000256" key="8">
    <source>
        <dbReference type="SAM" id="MobiDB-lite"/>
    </source>
</evidence>
<keyword evidence="11" id="KW-1185">Reference proteome</keyword>
<feature type="transmembrane region" description="Helical" evidence="9">
    <location>
        <begin position="83"/>
        <end position="104"/>
    </location>
</feature>
<reference evidence="10" key="1">
    <citation type="submission" date="2022-08" db="EMBL/GenBank/DDBJ databases">
        <authorList>
            <person name="Deng Y."/>
            <person name="Han X.-F."/>
            <person name="Zhang Y.-Q."/>
        </authorList>
    </citation>
    <scope>NUCLEOTIDE SEQUENCE</scope>
    <source>
        <strain evidence="10">CPCC 203407</strain>
    </source>
</reference>
<feature type="transmembrane region" description="Helical" evidence="9">
    <location>
        <begin position="23"/>
        <end position="45"/>
    </location>
</feature>
<comment type="similarity">
    <text evidence="2">Belongs to the autoinducer-2 exporter (AI-2E) (TC 2.A.86) family.</text>
</comment>
<evidence type="ECO:0000256" key="9">
    <source>
        <dbReference type="SAM" id="Phobius"/>
    </source>
</evidence>
<dbReference type="PANTHER" id="PTHR21716:SF53">
    <property type="entry name" value="PERMEASE PERM-RELATED"/>
    <property type="match status" value="1"/>
</dbReference>
<keyword evidence="6 9" id="KW-1133">Transmembrane helix</keyword>
<dbReference type="Proteomes" id="UP001165587">
    <property type="component" value="Unassembled WGS sequence"/>
</dbReference>
<evidence type="ECO:0000256" key="5">
    <source>
        <dbReference type="ARBA" id="ARBA00022692"/>
    </source>
</evidence>
<keyword evidence="7 9" id="KW-0472">Membrane</keyword>
<dbReference type="PANTHER" id="PTHR21716">
    <property type="entry name" value="TRANSMEMBRANE PROTEIN"/>
    <property type="match status" value="1"/>
</dbReference>
<dbReference type="RefSeq" id="WP_259530495.1">
    <property type="nucleotide sequence ID" value="NZ_JANLCK010000011.1"/>
</dbReference>
<feature type="region of interest" description="Disordered" evidence="8">
    <location>
        <begin position="352"/>
        <end position="383"/>
    </location>
</feature>
<feature type="transmembrane region" description="Helical" evidence="9">
    <location>
        <begin position="315"/>
        <end position="348"/>
    </location>
</feature>